<dbReference type="InterPro" id="IPR027417">
    <property type="entry name" value="P-loop_NTPase"/>
</dbReference>
<feature type="compositionally biased region" description="Low complexity" evidence="3">
    <location>
        <begin position="85"/>
        <end position="94"/>
    </location>
</feature>
<dbReference type="SMART" id="SM01086">
    <property type="entry name" value="ClpB_D2-small"/>
    <property type="match status" value="1"/>
</dbReference>
<dbReference type="GO" id="GO:0005524">
    <property type="term" value="F:ATP binding"/>
    <property type="evidence" value="ECO:0007669"/>
    <property type="project" value="UniProtKB-KW"/>
</dbReference>
<dbReference type="InterPro" id="IPR003593">
    <property type="entry name" value="AAA+_ATPase"/>
</dbReference>
<protein>
    <submittedName>
        <fullName evidence="6">ClpX, ATPase regulatory subunit</fullName>
    </submittedName>
</protein>
<dbReference type="InterPro" id="IPR050052">
    <property type="entry name" value="ATP-dep_Clp_protease_ClpX"/>
</dbReference>
<dbReference type="Gene3D" id="1.10.8.60">
    <property type="match status" value="1"/>
</dbReference>
<evidence type="ECO:0000256" key="3">
    <source>
        <dbReference type="SAM" id="MobiDB-lite"/>
    </source>
</evidence>
<feature type="domain" description="AAA+ ATPase" evidence="4">
    <location>
        <begin position="171"/>
        <end position="357"/>
    </location>
</feature>
<feature type="region of interest" description="Disordered" evidence="3">
    <location>
        <begin position="127"/>
        <end position="168"/>
    </location>
</feature>
<reference evidence="6 7" key="1">
    <citation type="submission" date="2016-07" db="EMBL/GenBank/DDBJ databases">
        <title>Pervasive Adenine N6-methylation of Active Genes in Fungi.</title>
        <authorList>
            <consortium name="DOE Joint Genome Institute"/>
            <person name="Mondo S.J."/>
            <person name="Dannebaum R.O."/>
            <person name="Kuo R.C."/>
            <person name="Labutti K."/>
            <person name="Haridas S."/>
            <person name="Kuo A."/>
            <person name="Salamov A."/>
            <person name="Ahrendt S.R."/>
            <person name="Lipzen A."/>
            <person name="Sullivan W."/>
            <person name="Andreopoulos W.B."/>
            <person name="Clum A."/>
            <person name="Lindquist E."/>
            <person name="Daum C."/>
            <person name="Ramamoorthy G.K."/>
            <person name="Gryganskyi A."/>
            <person name="Culley D."/>
            <person name="Magnuson J.K."/>
            <person name="James T.Y."/>
            <person name="O'Malley M.A."/>
            <person name="Stajich J.E."/>
            <person name="Spatafora J.W."/>
            <person name="Visel A."/>
            <person name="Grigoriev I.V."/>
        </authorList>
    </citation>
    <scope>NUCLEOTIDE SEQUENCE [LARGE SCALE GENOMIC DNA]</scope>
    <source>
        <strain evidence="6 7">NRRL 3301</strain>
    </source>
</reference>
<dbReference type="Pfam" id="PF07724">
    <property type="entry name" value="AAA_2"/>
    <property type="match status" value="1"/>
</dbReference>
<keyword evidence="2" id="KW-0067">ATP-binding</keyword>
<dbReference type="InterPro" id="IPR019489">
    <property type="entry name" value="Clp_ATPase_C"/>
</dbReference>
<gene>
    <name evidence="6" type="ORF">DM01DRAFT_1340743</name>
</gene>
<dbReference type="AlphaFoldDB" id="A0A1X2G340"/>
<sequence>MSNAFQRHLGPISSIRHYHGMDYPGSTDSPKDEQDSFEFMQLTDPRTIVKHLDDYVIGQYRAKKTLAVAIYNHYNRVRFNLSRDQPASQQASPSVQLLPGSSTSSNPIMVTSTATLSNNTDIHHSTLPSDYYSSQPRPASWLNPQTQRSGSFASEQSAASDPIEEEPTMHEKSCVLLIGPTGSGKTLLARTLAQILQVPFSSNDATPLTQAGYVGEDVESVIHRLLQACDYDVKRAETGIVFIDEIDKISRRTDAATGSRDVSGEGVQQSLLRMLEGTVVNIVDKTGASQRRTGGHIPMGGNNGPMANGKGETFSVDTSNILFILSGAFVGLDKIINDRTAKGSIGFDAIIRAKDEDQVTADHVKANDNPLDMLEPSDLVQFGLIPEFVGRLPVVANVSSLTRKDLVRVLTEPRNSLLKQYEGLFKLNNVDLRFSQTAMQKVAEIALAKKTGARGLRRILENILLDPMYDTPGSSIKQVVIDSDVVMKKKPATYFHDGQQDYADKLLAEDDDLPFPSNLPTAVRQATHA</sequence>
<dbReference type="InterPro" id="IPR004487">
    <property type="entry name" value="Clp_protease_ATP-bd_su_ClpX"/>
</dbReference>
<organism evidence="6 7">
    <name type="scientific">Hesseltinella vesiculosa</name>
    <dbReference type="NCBI Taxonomy" id="101127"/>
    <lineage>
        <taxon>Eukaryota</taxon>
        <taxon>Fungi</taxon>
        <taxon>Fungi incertae sedis</taxon>
        <taxon>Mucoromycota</taxon>
        <taxon>Mucoromycotina</taxon>
        <taxon>Mucoromycetes</taxon>
        <taxon>Mucorales</taxon>
        <taxon>Cunninghamellaceae</taxon>
        <taxon>Hesseltinella</taxon>
    </lineage>
</organism>
<evidence type="ECO:0000313" key="7">
    <source>
        <dbReference type="Proteomes" id="UP000242146"/>
    </source>
</evidence>
<proteinExistence type="predicted"/>
<feature type="domain" description="Clp ATPase C-terminal" evidence="5">
    <location>
        <begin position="401"/>
        <end position="495"/>
    </location>
</feature>
<dbReference type="GO" id="GO:0016887">
    <property type="term" value="F:ATP hydrolysis activity"/>
    <property type="evidence" value="ECO:0007669"/>
    <property type="project" value="InterPro"/>
</dbReference>
<keyword evidence="7" id="KW-1185">Reference proteome</keyword>
<dbReference type="EMBL" id="MCGT01000055">
    <property type="protein sequence ID" value="ORX43471.1"/>
    <property type="molecule type" value="Genomic_DNA"/>
</dbReference>
<evidence type="ECO:0000313" key="6">
    <source>
        <dbReference type="EMBL" id="ORX43471.1"/>
    </source>
</evidence>
<accession>A0A1X2G340</accession>
<dbReference type="PANTHER" id="PTHR48102">
    <property type="entry name" value="ATP-DEPENDENT CLP PROTEASE ATP-BINDING SUBUNIT CLPX-LIKE, MITOCHONDRIAL-RELATED"/>
    <property type="match status" value="1"/>
</dbReference>
<dbReference type="NCBIfam" id="TIGR00382">
    <property type="entry name" value="clpX"/>
    <property type="match status" value="1"/>
</dbReference>
<name>A0A1X2G340_9FUNG</name>
<dbReference type="STRING" id="101127.A0A1X2G340"/>
<comment type="caution">
    <text evidence="6">The sequence shown here is derived from an EMBL/GenBank/DDBJ whole genome shotgun (WGS) entry which is preliminary data.</text>
</comment>
<dbReference type="PANTHER" id="PTHR48102:SF7">
    <property type="entry name" value="ATP-DEPENDENT CLP PROTEASE ATP-BINDING SUBUNIT CLPX-LIKE, MITOCHONDRIAL"/>
    <property type="match status" value="1"/>
</dbReference>
<evidence type="ECO:0000256" key="1">
    <source>
        <dbReference type="ARBA" id="ARBA00022741"/>
    </source>
</evidence>
<feature type="compositionally biased region" description="Polar residues" evidence="3">
    <location>
        <begin position="127"/>
        <end position="159"/>
    </location>
</feature>
<dbReference type="Pfam" id="PF10431">
    <property type="entry name" value="ClpB_D2-small"/>
    <property type="match status" value="1"/>
</dbReference>
<dbReference type="InterPro" id="IPR003959">
    <property type="entry name" value="ATPase_AAA_core"/>
</dbReference>
<dbReference type="NCBIfam" id="NF003745">
    <property type="entry name" value="PRK05342.1"/>
    <property type="match status" value="1"/>
</dbReference>
<dbReference type="Gene3D" id="3.40.50.300">
    <property type="entry name" value="P-loop containing nucleotide triphosphate hydrolases"/>
    <property type="match status" value="1"/>
</dbReference>
<keyword evidence="1" id="KW-0547">Nucleotide-binding</keyword>
<dbReference type="GO" id="GO:0051082">
    <property type="term" value="F:unfolded protein binding"/>
    <property type="evidence" value="ECO:0007669"/>
    <property type="project" value="InterPro"/>
</dbReference>
<evidence type="ECO:0000259" key="4">
    <source>
        <dbReference type="SMART" id="SM00382"/>
    </source>
</evidence>
<dbReference type="GO" id="GO:0051603">
    <property type="term" value="P:proteolysis involved in protein catabolic process"/>
    <property type="evidence" value="ECO:0007669"/>
    <property type="project" value="TreeGrafter"/>
</dbReference>
<feature type="region of interest" description="Disordered" evidence="3">
    <location>
        <begin position="84"/>
        <end position="106"/>
    </location>
</feature>
<dbReference type="Proteomes" id="UP000242146">
    <property type="component" value="Unassembled WGS sequence"/>
</dbReference>
<dbReference type="OrthoDB" id="1721884at2759"/>
<dbReference type="SMART" id="SM00382">
    <property type="entry name" value="AAA"/>
    <property type="match status" value="1"/>
</dbReference>
<dbReference type="GO" id="GO:0005759">
    <property type="term" value="C:mitochondrial matrix"/>
    <property type="evidence" value="ECO:0007669"/>
    <property type="project" value="TreeGrafter"/>
</dbReference>
<evidence type="ECO:0000259" key="5">
    <source>
        <dbReference type="SMART" id="SM01086"/>
    </source>
</evidence>
<dbReference type="FunFam" id="1.10.8.60:FF:000138">
    <property type="entry name" value="ATP-dependent Clp protease ATP-binding subunit ClpX"/>
    <property type="match status" value="1"/>
</dbReference>
<dbReference type="SUPFAM" id="SSF52540">
    <property type="entry name" value="P-loop containing nucleoside triphosphate hydrolases"/>
    <property type="match status" value="1"/>
</dbReference>
<dbReference type="GO" id="GO:0140662">
    <property type="term" value="F:ATP-dependent protein folding chaperone"/>
    <property type="evidence" value="ECO:0007669"/>
    <property type="project" value="InterPro"/>
</dbReference>
<evidence type="ECO:0000256" key="2">
    <source>
        <dbReference type="ARBA" id="ARBA00022840"/>
    </source>
</evidence>